<organism evidence="5 6">
    <name type="scientific">Mogibacterium timidum</name>
    <dbReference type="NCBI Taxonomy" id="35519"/>
    <lineage>
        <taxon>Bacteria</taxon>
        <taxon>Bacillati</taxon>
        <taxon>Bacillota</taxon>
        <taxon>Clostridia</taxon>
        <taxon>Peptostreptococcales</taxon>
        <taxon>Anaerovoracaceae</taxon>
        <taxon>Mogibacterium</taxon>
    </lineage>
</organism>
<keyword evidence="6" id="KW-1185">Reference proteome</keyword>
<dbReference type="InterPro" id="IPR027785">
    <property type="entry name" value="UvrD-like_helicase_C"/>
</dbReference>
<dbReference type="GO" id="GO:0003677">
    <property type="term" value="F:DNA binding"/>
    <property type="evidence" value="ECO:0007669"/>
    <property type="project" value="UniProtKB-UniRule"/>
</dbReference>
<dbReference type="Gene3D" id="1.10.150.20">
    <property type="entry name" value="5' to 3' exonuclease, C-terminal subdomain"/>
    <property type="match status" value="1"/>
</dbReference>
<dbReference type="InterPro" id="IPR041451">
    <property type="entry name" value="RecD2_SH13"/>
</dbReference>
<comment type="function">
    <text evidence="3">DNA-dependent ATPase and ATP-dependent 5'-3' DNA helicase. Has no activity on blunt DNA or DNA with 3'-overhangs, requires at least 10 bases of 5'-ssDNA for helicase activity.</text>
</comment>
<dbReference type="InterPro" id="IPR010994">
    <property type="entry name" value="RuvA_2-like"/>
</dbReference>
<proteinExistence type="inferred from homology"/>
<dbReference type="EC" id="5.6.2.3" evidence="3"/>
<dbReference type="Gene3D" id="2.30.30.940">
    <property type="match status" value="1"/>
</dbReference>
<dbReference type="InterPro" id="IPR006345">
    <property type="entry name" value="RecD2"/>
</dbReference>
<dbReference type="GO" id="GO:0017116">
    <property type="term" value="F:single-stranded DNA helicase activity"/>
    <property type="evidence" value="ECO:0007669"/>
    <property type="project" value="TreeGrafter"/>
</dbReference>
<dbReference type="PANTHER" id="PTHR43788">
    <property type="entry name" value="DNA2/NAM7 HELICASE FAMILY MEMBER"/>
    <property type="match status" value="1"/>
</dbReference>
<dbReference type="InterPro" id="IPR055446">
    <property type="entry name" value="RecD2_N_OB"/>
</dbReference>
<reference evidence="5 6" key="1">
    <citation type="submission" date="2020-06" db="EMBL/GenBank/DDBJ databases">
        <title>Mogibacterium timidum strain W9173 genomic sequence.</title>
        <authorList>
            <person name="Wade W.G."/>
            <person name="Johnston C.D."/>
            <person name="Chen T."/>
            <person name="Dewhirst F.E."/>
        </authorList>
    </citation>
    <scope>NUCLEOTIDE SEQUENCE [LARGE SCALE GENOMIC DNA]</scope>
    <source>
        <strain evidence="5 6">W9173</strain>
    </source>
</reference>
<dbReference type="GO" id="GO:0009338">
    <property type="term" value="C:exodeoxyribonuclease V complex"/>
    <property type="evidence" value="ECO:0007669"/>
    <property type="project" value="TreeGrafter"/>
</dbReference>
<keyword evidence="2 3" id="KW-0067">ATP-binding</keyword>
<dbReference type="SUPFAM" id="SSF47781">
    <property type="entry name" value="RuvA domain 2-like"/>
    <property type="match status" value="1"/>
</dbReference>
<dbReference type="CDD" id="cd18809">
    <property type="entry name" value="SF1_C_RecD"/>
    <property type="match status" value="1"/>
</dbReference>
<evidence type="ECO:0000256" key="2">
    <source>
        <dbReference type="ARBA" id="ARBA00022840"/>
    </source>
</evidence>
<comment type="catalytic activity">
    <reaction evidence="3">
        <text>ATP + H2O = ADP + phosphate + H(+)</text>
        <dbReference type="Rhea" id="RHEA:13065"/>
        <dbReference type="ChEBI" id="CHEBI:15377"/>
        <dbReference type="ChEBI" id="CHEBI:15378"/>
        <dbReference type="ChEBI" id="CHEBI:30616"/>
        <dbReference type="ChEBI" id="CHEBI:43474"/>
        <dbReference type="ChEBI" id="CHEBI:456216"/>
        <dbReference type="EC" id="5.6.2.3"/>
    </reaction>
</comment>
<evidence type="ECO:0000313" key="5">
    <source>
        <dbReference type="EMBL" id="NWO22496.1"/>
    </source>
</evidence>
<dbReference type="InterPro" id="IPR029493">
    <property type="entry name" value="RecD2-like_HHH"/>
</dbReference>
<dbReference type="InterPro" id="IPR003593">
    <property type="entry name" value="AAA+_ATPase"/>
</dbReference>
<dbReference type="Pfam" id="PF18335">
    <property type="entry name" value="SH3_13"/>
    <property type="match status" value="1"/>
</dbReference>
<feature type="binding site" evidence="3">
    <location>
        <begin position="346"/>
        <end position="350"/>
    </location>
    <ligand>
        <name>ATP</name>
        <dbReference type="ChEBI" id="CHEBI:30616"/>
    </ligand>
</feature>
<dbReference type="GO" id="GO:0006310">
    <property type="term" value="P:DNA recombination"/>
    <property type="evidence" value="ECO:0007669"/>
    <property type="project" value="InterPro"/>
</dbReference>
<keyword evidence="3" id="KW-0413">Isomerase</keyword>
<keyword evidence="1 3" id="KW-0547">Nucleotide-binding</keyword>
<dbReference type="GO" id="GO:0043139">
    <property type="term" value="F:5'-3' DNA helicase activity"/>
    <property type="evidence" value="ECO:0007669"/>
    <property type="project" value="UniProtKB-UniRule"/>
</dbReference>
<evidence type="ECO:0000256" key="1">
    <source>
        <dbReference type="ARBA" id="ARBA00022741"/>
    </source>
</evidence>
<dbReference type="RefSeq" id="WP_178978021.1">
    <property type="nucleotide sequence ID" value="NZ_JABXYR010000001.1"/>
</dbReference>
<dbReference type="AlphaFoldDB" id="A0A7Y8VPZ5"/>
<feature type="domain" description="AAA+ ATPase" evidence="4">
    <location>
        <begin position="335"/>
        <end position="535"/>
    </location>
</feature>
<sequence length="741" mass="82472">MAMTETKIGKITQVIYSNESNGFAICLFETEDEQFKISGTFHAINREITYKLEGYFKNHPRYGEQFNVSGYEEQMPDDAEGIRIFLASGAIRGIGPNMAGRIVDKFGKASLDIIDEDPDALLCINGLGPKTVDKIVKSYRESREFTKISLGLGEYGVMPSQAVRIYKLYGDKSLEVVRQNPYTLVEDIYGISFSKADEIAGKIGIEQESEFRVQSGIKYALSVFAGNGSTHVPKDVLIESSIRLLDVSGELIEENLVALAFSGQIETDSLDGVPVVYQHFFYRAEQSVTFHIKRIMNGFMPPTAANVDNLINAAEAGERIRLSGDQRKAIRAALTNKITIITGGPGTGKTTIINLIVKIFKQMGISVALAAPTGRAAKRITETAGVEAMTIHRLLEYVYSEDDNQMEFGRNEDNPLEEDAFIVDEASMIDLMLMDGFLQALDNDSRLIIVGDADQLPSVGAGNILHDMINSEYVPTIRLEEIFRQAGESHIVVNAHSINNGEYPEFNGKDSDFFFMHRSGEADIRDTIEELVTGRLASYYDFVKDSSDVQVLTPTRKGGLGTASLNELLQSVINPAMPARNERKFGSKTLREGDKVMQIRNNYRMEWRQLGRQSGRGIFNGDMGVIDTIDTDNAKVIVDFDGKFVTYDNEELDELELAYAVTVHKSQGCEFPAVIIPISGFPPMLATRNLLYTAITRGKKLVILVGSEERMQRMIDNNRIDERYTGLEDRLREIDLGRGLT</sequence>
<dbReference type="Pfam" id="PF13245">
    <property type="entry name" value="AAA_19"/>
    <property type="match status" value="1"/>
</dbReference>
<accession>A0A7Y8VPZ5</accession>
<dbReference type="GO" id="GO:0005524">
    <property type="term" value="F:ATP binding"/>
    <property type="evidence" value="ECO:0007669"/>
    <property type="project" value="UniProtKB-UniRule"/>
</dbReference>
<keyword evidence="3" id="KW-0238">DNA-binding</keyword>
<dbReference type="SUPFAM" id="SSF52540">
    <property type="entry name" value="P-loop containing nucleoside triphosphate hydrolases"/>
    <property type="match status" value="1"/>
</dbReference>
<dbReference type="Gene3D" id="1.10.10.2220">
    <property type="match status" value="1"/>
</dbReference>
<comment type="caution">
    <text evidence="5">The sequence shown here is derived from an EMBL/GenBank/DDBJ whole genome shotgun (WGS) entry which is preliminary data.</text>
</comment>
<evidence type="ECO:0000256" key="3">
    <source>
        <dbReference type="HAMAP-Rule" id="MF_01488"/>
    </source>
</evidence>
<dbReference type="CDD" id="cd17933">
    <property type="entry name" value="DEXSc_RecD-like"/>
    <property type="match status" value="1"/>
</dbReference>
<gene>
    <name evidence="3" type="primary">recD2</name>
    <name evidence="5" type="ORF">HW270_00120</name>
</gene>
<name>A0A7Y8VPZ5_9FIRM</name>
<dbReference type="InterPro" id="IPR027417">
    <property type="entry name" value="P-loop_NTPase"/>
</dbReference>
<evidence type="ECO:0000313" key="6">
    <source>
        <dbReference type="Proteomes" id="UP000526307"/>
    </source>
</evidence>
<dbReference type="Pfam" id="PF14490">
    <property type="entry name" value="HHH_RecD2"/>
    <property type="match status" value="1"/>
</dbReference>
<evidence type="ECO:0000259" key="4">
    <source>
        <dbReference type="SMART" id="SM00382"/>
    </source>
</evidence>
<dbReference type="SMART" id="SM00382">
    <property type="entry name" value="AAA"/>
    <property type="match status" value="1"/>
</dbReference>
<keyword evidence="3" id="KW-0378">Hydrolase</keyword>
<dbReference type="PANTHER" id="PTHR43788:SF6">
    <property type="entry name" value="DNA HELICASE B"/>
    <property type="match status" value="1"/>
</dbReference>
<dbReference type="Gene3D" id="3.40.50.300">
    <property type="entry name" value="P-loop containing nucleotide triphosphate hydrolases"/>
    <property type="match status" value="2"/>
</dbReference>
<dbReference type="InterPro" id="IPR050534">
    <property type="entry name" value="Coronavir_polyprotein_1ab"/>
</dbReference>
<dbReference type="Pfam" id="PF13538">
    <property type="entry name" value="UvrD_C_2"/>
    <property type="match status" value="1"/>
</dbReference>
<dbReference type="GO" id="GO:0016787">
    <property type="term" value="F:hydrolase activity"/>
    <property type="evidence" value="ECO:0007669"/>
    <property type="project" value="UniProtKB-KW"/>
</dbReference>
<dbReference type="EMBL" id="JABXYR010000001">
    <property type="protein sequence ID" value="NWO22496.1"/>
    <property type="molecule type" value="Genomic_DNA"/>
</dbReference>
<dbReference type="Pfam" id="PF23139">
    <property type="entry name" value="OB_YrrC"/>
    <property type="match status" value="1"/>
</dbReference>
<dbReference type="Pfam" id="PF14520">
    <property type="entry name" value="HHH_5"/>
    <property type="match status" value="1"/>
</dbReference>
<comment type="similarity">
    <text evidence="3">Belongs to the RecD family. RecD2 subfamily.</text>
</comment>
<dbReference type="HAMAP" id="MF_01488">
    <property type="entry name" value="RecD2"/>
    <property type="match status" value="1"/>
</dbReference>
<dbReference type="Proteomes" id="UP000526307">
    <property type="component" value="Unassembled WGS sequence"/>
</dbReference>
<dbReference type="NCBIfam" id="TIGR01448">
    <property type="entry name" value="recD_rel"/>
    <property type="match status" value="1"/>
</dbReference>
<protein>
    <recommendedName>
        <fullName evidence="3">ATP-dependent RecD2 DNA helicase</fullName>
        <ecNumber evidence="3">5.6.2.3</ecNumber>
    </recommendedName>
    <alternativeName>
        <fullName evidence="3">DNA 5'-3' helicase subunit RecD2</fullName>
    </alternativeName>
</protein>
<keyword evidence="3 5" id="KW-0347">Helicase</keyword>